<accession>A0A3B0Z1U6</accession>
<keyword evidence="7" id="KW-0627">Porphyrin biosynthesis</keyword>
<comment type="pathway">
    <text evidence="1">Porphyrin-containing compound metabolism; protoheme biosynthesis.</text>
</comment>
<organism evidence="8">
    <name type="scientific">hydrothermal vent metagenome</name>
    <dbReference type="NCBI Taxonomy" id="652676"/>
    <lineage>
        <taxon>unclassified sequences</taxon>
        <taxon>metagenomes</taxon>
        <taxon>ecological metagenomes</taxon>
    </lineage>
</organism>
<dbReference type="UniPathway" id="UPA00252"/>
<evidence type="ECO:0000256" key="5">
    <source>
        <dbReference type="ARBA" id="ARBA00023133"/>
    </source>
</evidence>
<dbReference type="InterPro" id="IPR033644">
    <property type="entry name" value="Ferrochelatase_C"/>
</dbReference>
<keyword evidence="2" id="KW-0963">Cytoplasm</keyword>
<evidence type="ECO:0000256" key="4">
    <source>
        <dbReference type="ARBA" id="ARBA00023004"/>
    </source>
</evidence>
<dbReference type="InterPro" id="IPR033659">
    <property type="entry name" value="Ferrochelatase_N"/>
</dbReference>
<keyword evidence="4" id="KW-0408">Iron</keyword>
<evidence type="ECO:0000256" key="7">
    <source>
        <dbReference type="ARBA" id="ARBA00023244"/>
    </source>
</evidence>
<dbReference type="EMBL" id="UOFP01000103">
    <property type="protein sequence ID" value="VAW85651.1"/>
    <property type="molecule type" value="Genomic_DNA"/>
</dbReference>
<dbReference type="PANTHER" id="PTHR11108:SF1">
    <property type="entry name" value="FERROCHELATASE, MITOCHONDRIAL"/>
    <property type="match status" value="1"/>
</dbReference>
<dbReference type="Gene3D" id="3.40.50.1400">
    <property type="match status" value="2"/>
</dbReference>
<evidence type="ECO:0000256" key="3">
    <source>
        <dbReference type="ARBA" id="ARBA00022723"/>
    </source>
</evidence>
<evidence type="ECO:0000313" key="8">
    <source>
        <dbReference type="EMBL" id="VAW85651.1"/>
    </source>
</evidence>
<dbReference type="GO" id="GO:0046872">
    <property type="term" value="F:metal ion binding"/>
    <property type="evidence" value="ECO:0007669"/>
    <property type="project" value="UniProtKB-KW"/>
</dbReference>
<dbReference type="SUPFAM" id="SSF53800">
    <property type="entry name" value="Chelatase"/>
    <property type="match status" value="1"/>
</dbReference>
<gene>
    <name evidence="8" type="ORF">MNBD_GAMMA18-378</name>
</gene>
<name>A0A3B0Z1U6_9ZZZZ</name>
<dbReference type="CDD" id="cd00419">
    <property type="entry name" value="Ferrochelatase_C"/>
    <property type="match status" value="1"/>
</dbReference>
<dbReference type="Pfam" id="PF00762">
    <property type="entry name" value="Ferrochelatase"/>
    <property type="match status" value="1"/>
</dbReference>
<dbReference type="GO" id="GO:0006783">
    <property type="term" value="P:heme biosynthetic process"/>
    <property type="evidence" value="ECO:0007669"/>
    <property type="project" value="UniProtKB-KW"/>
</dbReference>
<evidence type="ECO:0000256" key="6">
    <source>
        <dbReference type="ARBA" id="ARBA00023239"/>
    </source>
</evidence>
<keyword evidence="3" id="KW-0479">Metal-binding</keyword>
<dbReference type="CDD" id="cd03411">
    <property type="entry name" value="Ferrochelatase_N"/>
    <property type="match status" value="1"/>
</dbReference>
<dbReference type="GO" id="GO:0004325">
    <property type="term" value="F:ferrochelatase activity"/>
    <property type="evidence" value="ECO:0007669"/>
    <property type="project" value="InterPro"/>
</dbReference>
<evidence type="ECO:0000256" key="2">
    <source>
        <dbReference type="ARBA" id="ARBA00022490"/>
    </source>
</evidence>
<sequence length="349" mass="39901">MKYKSEKLSCRHQSRVGVLLLNLGSPDAPTPSALRRYLAEFLWDPRVVEMSRPLWWLILHGIILRTRPKKSAQAYQSVWSEQGAPLLVTSQQQAQALQVRLQREVSPHFVVELGMRYGHPSIISALEKLKEANVQRLVVLPLYPQYSAATTASCFDVIYRELQQWRWIPELRFINGYDDHPAYISALVNSVESAWSQTEEKDELLLFSFHGTPVRYCEAGDPYYDFCQTTARLVAEQLGLEKESHLVTFQSRFGKEPWLQPYTDETLAALPSRGIKRVAVICPGFSVDCLETIEEIDVENREIFLAAGGESFRYISALNASADHIEMMFQLLLQHTHGWPLSKDSVLME</sequence>
<proteinExistence type="inferred from homology"/>
<dbReference type="AlphaFoldDB" id="A0A3B0Z1U6"/>
<dbReference type="NCBIfam" id="TIGR00109">
    <property type="entry name" value="hemH"/>
    <property type="match status" value="1"/>
</dbReference>
<keyword evidence="5" id="KW-0350">Heme biosynthesis</keyword>
<protein>
    <submittedName>
        <fullName evidence="8">Ferrochelatase, protoheme ferro-lyase</fullName>
        <ecNumber evidence="8">4.99.1.1</ecNumber>
    </submittedName>
</protein>
<dbReference type="FunFam" id="3.40.50.1400:FF:000002">
    <property type="entry name" value="Ferrochelatase"/>
    <property type="match status" value="1"/>
</dbReference>
<keyword evidence="6 8" id="KW-0456">Lyase</keyword>
<dbReference type="EC" id="4.99.1.1" evidence="8"/>
<dbReference type="InterPro" id="IPR001015">
    <property type="entry name" value="Ferrochelatase"/>
</dbReference>
<dbReference type="PANTHER" id="PTHR11108">
    <property type="entry name" value="FERROCHELATASE"/>
    <property type="match status" value="1"/>
</dbReference>
<reference evidence="8" key="1">
    <citation type="submission" date="2018-06" db="EMBL/GenBank/DDBJ databases">
        <authorList>
            <person name="Zhirakovskaya E."/>
        </authorList>
    </citation>
    <scope>NUCLEOTIDE SEQUENCE</scope>
</reference>
<evidence type="ECO:0000256" key="1">
    <source>
        <dbReference type="ARBA" id="ARBA00004744"/>
    </source>
</evidence>
<dbReference type="HAMAP" id="MF_00323">
    <property type="entry name" value="Ferrochelatase"/>
    <property type="match status" value="1"/>
</dbReference>